<keyword evidence="4" id="KW-1185">Reference proteome</keyword>
<dbReference type="SUPFAM" id="SSF50346">
    <property type="entry name" value="PRC-barrel domain"/>
    <property type="match status" value="2"/>
</dbReference>
<accession>A0ABT9YIX8</accession>
<evidence type="ECO:0000259" key="2">
    <source>
        <dbReference type="Pfam" id="PF05239"/>
    </source>
</evidence>
<feature type="domain" description="PRC-barrel" evidence="2">
    <location>
        <begin position="163"/>
        <end position="234"/>
    </location>
</feature>
<dbReference type="RefSeq" id="WP_306983388.1">
    <property type="nucleotide sequence ID" value="NZ_JAUSUA010000003.1"/>
</dbReference>
<comment type="caution">
    <text evidence="3">The sequence shown here is derived from an EMBL/GenBank/DDBJ whole genome shotgun (WGS) entry which is preliminary data.</text>
</comment>
<evidence type="ECO:0000313" key="3">
    <source>
        <dbReference type="EMBL" id="MDQ0207815.1"/>
    </source>
</evidence>
<reference evidence="3 4" key="1">
    <citation type="submission" date="2023-07" db="EMBL/GenBank/DDBJ databases">
        <title>Genomic Encyclopedia of Type Strains, Phase IV (KMG-IV): sequencing the most valuable type-strain genomes for metagenomic binning, comparative biology and taxonomic classification.</title>
        <authorList>
            <person name="Goeker M."/>
        </authorList>
    </citation>
    <scope>NUCLEOTIDE SEQUENCE [LARGE SCALE GENOMIC DNA]</scope>
    <source>
        <strain evidence="3 4">DSM 19154</strain>
    </source>
</reference>
<dbReference type="InterPro" id="IPR014747">
    <property type="entry name" value="Bac_photo_RC_H_C"/>
</dbReference>
<gene>
    <name evidence="3" type="ORF">J2S05_002616</name>
</gene>
<name>A0ABT9YIX8_9BACI</name>
<proteinExistence type="predicted"/>
<feature type="region of interest" description="Disordered" evidence="1">
    <location>
        <begin position="70"/>
        <end position="89"/>
    </location>
</feature>
<dbReference type="InterPro" id="IPR011033">
    <property type="entry name" value="PRC_barrel-like_sf"/>
</dbReference>
<organism evidence="3 4">
    <name type="scientific">Alkalicoccobacillus murimartini</name>
    <dbReference type="NCBI Taxonomy" id="171685"/>
    <lineage>
        <taxon>Bacteria</taxon>
        <taxon>Bacillati</taxon>
        <taxon>Bacillota</taxon>
        <taxon>Bacilli</taxon>
        <taxon>Bacillales</taxon>
        <taxon>Bacillaceae</taxon>
        <taxon>Alkalicoccobacillus</taxon>
    </lineage>
</organism>
<protein>
    <recommendedName>
        <fullName evidence="2">PRC-barrel domain-containing protein</fullName>
    </recommendedName>
</protein>
<dbReference type="InterPro" id="IPR027275">
    <property type="entry name" value="PRC-brl_dom"/>
</dbReference>
<sequence length="269" mass="30507">MFIQAKTLESFSMNATDGELGSIADLYFESNTFTLRYFVGDTRTWFFGGKVLLSPEAVTSIDAEKEHINVNETKEQIKNSPKPSEHEPVSRQYEAELRDHYGWKHYWGAPIGGVGAGMGTPGAYPAAPGLIIPPPVSNPQSDQGEYESEALSHQTNHNFLQSINDLRGYTIHAKNGEVGKVLDFMLNEHDWSINYIIVDVGGVFTREPVPLAAEWITDISWQDKTITVNVEKELIERAPNYELHEPFTREHEAELYSHYNRKTYWENPS</sequence>
<dbReference type="Pfam" id="PF05239">
    <property type="entry name" value="PRC"/>
    <property type="match status" value="2"/>
</dbReference>
<dbReference type="EMBL" id="JAUSUA010000003">
    <property type="protein sequence ID" value="MDQ0207815.1"/>
    <property type="molecule type" value="Genomic_DNA"/>
</dbReference>
<evidence type="ECO:0000313" key="4">
    <source>
        <dbReference type="Proteomes" id="UP001225034"/>
    </source>
</evidence>
<dbReference type="Proteomes" id="UP001225034">
    <property type="component" value="Unassembled WGS sequence"/>
</dbReference>
<evidence type="ECO:0000256" key="1">
    <source>
        <dbReference type="SAM" id="MobiDB-lite"/>
    </source>
</evidence>
<dbReference type="Gene3D" id="3.90.50.10">
    <property type="entry name" value="Photosynthetic Reaction Center, subunit H, domain 2"/>
    <property type="match status" value="2"/>
</dbReference>
<feature type="domain" description="PRC-barrel" evidence="2">
    <location>
        <begin position="14"/>
        <end position="76"/>
    </location>
</feature>